<sequence>MTAKINAGRRHFLKTSVGALGGLMLGVYFTDAAADEAASMAGMAGPGLAGEAGQKAALIEPHAFVRITPDNIVTVIIKHLEMGQGSHTGLATLVADELDADWGQIRTEGAPADPSKYANLTFSPMMGTGGSTSMANSFQQMRKAGAATRLMLIAAAAERWGVHPAEITVKAGVLSHPSGKQASFGELAEAAARQPVPEDATLKTPDQFIYIGKSNLRRVDANAKSTGMAHYTQDVKLPGMLTALVAHPPLFGATVKAFDAAAAKGVKGVVDVVQIPTGVAVLAQDFWSAKQGRDLLQVEWDDSKAYQGSSDLQMAQYRELAKQPGLEARKEGDADTALQQAATVLTAAYEFPYLAHAAMEPLNCVVHLHDDGCEIWNGEQFQSIDQPAVAELLGLKPEQVKINALFAGGSFGRRANPKADYVLEAANIAKAYPQRQPIKLVWTREDDMRAGYYRPAYYHEIQAGLDASGKLTAWKQRLVGQSILKGTMMEMMVKDGIDPTSTEGSGEPYSIPNLRVELHTVGDVGVPVQWWRSVGHTHTGFATECFMDELAHAAGKDPLEFRRALLQDKPRHLQVLNLAAEKAGWGEKLPEGRGRGIALVESFNSYVAEVAEVTVHADRSFSVDRVVVAVDCGVPVNPDVIYAQMGGGVGFGLSAALGEKVTLKNGKVEQANFDTYPVLRMPQMPSVEVHIVPSNEDPTGVGEPGVPPLAPAVANALFAATGKRIYQLPIGRTV</sequence>
<dbReference type="InterPro" id="IPR006311">
    <property type="entry name" value="TAT_signal"/>
</dbReference>
<evidence type="ECO:0000256" key="1">
    <source>
        <dbReference type="SAM" id="Phobius"/>
    </source>
</evidence>
<dbReference type="SMART" id="SM01008">
    <property type="entry name" value="Ald_Xan_dh_C"/>
    <property type="match status" value="1"/>
</dbReference>
<comment type="caution">
    <text evidence="3">The sequence shown here is derived from an EMBL/GenBank/DDBJ whole genome shotgun (WGS) entry which is preliminary data.</text>
</comment>
<dbReference type="InterPro" id="IPR037165">
    <property type="entry name" value="AldOxase/xan_DH_Mopterin-bd_sf"/>
</dbReference>
<dbReference type="InterPro" id="IPR012368">
    <property type="entry name" value="OxRdtase_Mopterin-bd_su_IorB"/>
</dbReference>
<organism evidence="3 4">
    <name type="scientific">Candidatus Thiothrix phosphatis</name>
    <dbReference type="NCBI Taxonomy" id="3112415"/>
    <lineage>
        <taxon>Bacteria</taxon>
        <taxon>Pseudomonadati</taxon>
        <taxon>Pseudomonadota</taxon>
        <taxon>Gammaproteobacteria</taxon>
        <taxon>Thiotrichales</taxon>
        <taxon>Thiotrichaceae</taxon>
        <taxon>Thiothrix</taxon>
    </lineage>
</organism>
<dbReference type="InterPro" id="IPR052516">
    <property type="entry name" value="N-heterocyclic_Hydroxylase"/>
</dbReference>
<accession>A0ABU6CSD6</accession>
<dbReference type="Pfam" id="PF20256">
    <property type="entry name" value="MoCoBD_2"/>
    <property type="match status" value="2"/>
</dbReference>
<feature type="domain" description="Aldehyde oxidase/xanthine dehydrogenase a/b hammerhead" evidence="2">
    <location>
        <begin position="226"/>
        <end position="304"/>
    </location>
</feature>
<dbReference type="Gene3D" id="3.90.1170.50">
    <property type="entry name" value="Aldehyde oxidase/xanthine dehydrogenase, a/b hammerhead"/>
    <property type="match status" value="1"/>
</dbReference>
<name>A0ABU6CSD6_9GAMM</name>
<feature type="transmembrane region" description="Helical" evidence="1">
    <location>
        <begin position="12"/>
        <end position="30"/>
    </location>
</feature>
<dbReference type="InterPro" id="IPR046867">
    <property type="entry name" value="AldOxase/xan_DH_MoCoBD2"/>
</dbReference>
<dbReference type="PROSITE" id="PS51318">
    <property type="entry name" value="TAT"/>
    <property type="match status" value="1"/>
</dbReference>
<dbReference type="PANTHER" id="PTHR47495:SF2">
    <property type="entry name" value="ALDEHYDE DEHYDROGENASE"/>
    <property type="match status" value="1"/>
</dbReference>
<dbReference type="EMBL" id="JAYMYJ010000005">
    <property type="protein sequence ID" value="MEB4589442.1"/>
    <property type="molecule type" value="Genomic_DNA"/>
</dbReference>
<keyword evidence="1" id="KW-0812">Transmembrane</keyword>
<dbReference type="PIRSF" id="PIRSF036389">
    <property type="entry name" value="IOR_B"/>
    <property type="match status" value="1"/>
</dbReference>
<keyword evidence="1" id="KW-0472">Membrane</keyword>
<dbReference type="RefSeq" id="WP_324692635.1">
    <property type="nucleotide sequence ID" value="NZ_JAYMYJ010000005.1"/>
</dbReference>
<keyword evidence="1" id="KW-1133">Transmembrane helix</keyword>
<proteinExistence type="predicted"/>
<evidence type="ECO:0000313" key="4">
    <source>
        <dbReference type="Proteomes" id="UP001308005"/>
    </source>
</evidence>
<gene>
    <name evidence="3" type="ORF">VSS37_00470</name>
</gene>
<dbReference type="Pfam" id="PF02738">
    <property type="entry name" value="MoCoBD_1"/>
    <property type="match status" value="1"/>
</dbReference>
<keyword evidence="4" id="KW-1185">Reference proteome</keyword>
<protein>
    <submittedName>
        <fullName evidence="3">Xanthine dehydrogenase family protein molybdopterin-binding subunit</fullName>
    </submittedName>
</protein>
<evidence type="ECO:0000313" key="3">
    <source>
        <dbReference type="EMBL" id="MEB4589442.1"/>
    </source>
</evidence>
<dbReference type="SUPFAM" id="SSF56003">
    <property type="entry name" value="Molybdenum cofactor-binding domain"/>
    <property type="match status" value="2"/>
</dbReference>
<dbReference type="Proteomes" id="UP001308005">
    <property type="component" value="Unassembled WGS sequence"/>
</dbReference>
<dbReference type="Gene3D" id="3.30.365.10">
    <property type="entry name" value="Aldehyde oxidase/xanthine dehydrogenase, molybdopterin binding domain"/>
    <property type="match status" value="4"/>
</dbReference>
<dbReference type="InterPro" id="IPR008274">
    <property type="entry name" value="AldOxase/xan_DH_MoCoBD1"/>
</dbReference>
<dbReference type="PANTHER" id="PTHR47495">
    <property type="entry name" value="ALDEHYDE DEHYDROGENASE"/>
    <property type="match status" value="1"/>
</dbReference>
<reference evidence="4" key="1">
    <citation type="submission" date="2023-07" db="EMBL/GenBank/DDBJ databases">
        <title>The carbon used by Thiothrix.</title>
        <authorList>
            <person name="Chen L."/>
        </authorList>
    </citation>
    <scope>NUCLEOTIDE SEQUENCE [LARGE SCALE GENOMIC DNA]</scope>
</reference>
<evidence type="ECO:0000259" key="2">
    <source>
        <dbReference type="SMART" id="SM01008"/>
    </source>
</evidence>
<dbReference type="InterPro" id="IPR000674">
    <property type="entry name" value="Ald_Oxase/Xan_DH_a/b"/>
</dbReference>